<dbReference type="InterPro" id="IPR050377">
    <property type="entry name" value="Radical_SAM_PqqE_MftC-like"/>
</dbReference>
<dbReference type="Gene3D" id="3.20.20.70">
    <property type="entry name" value="Aldolase class I"/>
    <property type="match status" value="1"/>
</dbReference>
<dbReference type="CDD" id="cd21123">
    <property type="entry name" value="SPASM_MftC-like"/>
    <property type="match status" value="1"/>
</dbReference>
<sequence>LQKSRRIPRFSSGRGGDEIGRSHGVSDGNGIAFVSRIGEIYPSGFLPISGGNVRDRGLIESYRESQIFCDLRDKSLLKGKCGACEYNRICGGSRARAYTVYGDYLGPDPLCAYIPKGWDGGFWEG</sequence>
<proteinExistence type="predicted"/>
<dbReference type="Proteomes" id="UP000070565">
    <property type="component" value="Unassembled WGS sequence"/>
</dbReference>
<dbReference type="AlphaFoldDB" id="A0A133V933"/>
<gene>
    <name evidence="2" type="ORF">AKJ45_03130</name>
</gene>
<dbReference type="EMBL" id="LHXZ01000046">
    <property type="protein sequence ID" value="KXB02907.1"/>
    <property type="molecule type" value="Genomic_DNA"/>
</dbReference>
<dbReference type="PANTHER" id="PTHR11228:SF34">
    <property type="entry name" value="TUNGSTEN-CONTAINING ALDEHYDE FERREDOXIN OXIDOREDUCTASE COFACTOR MODIFYING PROTEIN"/>
    <property type="match status" value="1"/>
</dbReference>
<evidence type="ECO:0000313" key="2">
    <source>
        <dbReference type="EMBL" id="KXB02907.1"/>
    </source>
</evidence>
<dbReference type="InterPro" id="IPR058240">
    <property type="entry name" value="rSAM_sf"/>
</dbReference>
<evidence type="ECO:0000256" key="1">
    <source>
        <dbReference type="SAM" id="MobiDB-lite"/>
    </source>
</evidence>
<dbReference type="PATRIC" id="fig|1698275.3.peg.591"/>
<reference evidence="2 3" key="1">
    <citation type="journal article" date="2016" name="Sci. Rep.">
        <title>Metabolic traits of an uncultured archaeal lineage -MSBL1- from brine pools of the Red Sea.</title>
        <authorList>
            <person name="Mwirichia R."/>
            <person name="Alam I."/>
            <person name="Rashid M."/>
            <person name="Vinu M."/>
            <person name="Ba-Alawi W."/>
            <person name="Anthony Kamau A."/>
            <person name="Kamanda Ngugi D."/>
            <person name="Goker M."/>
            <person name="Klenk H.P."/>
            <person name="Bajic V."/>
            <person name="Stingl U."/>
        </authorList>
    </citation>
    <scope>NUCLEOTIDE SEQUENCE [LARGE SCALE GENOMIC DNA]</scope>
    <source>
        <strain evidence="2">SCGC-AAA261F19</strain>
    </source>
</reference>
<keyword evidence="3" id="KW-1185">Reference proteome</keyword>
<name>A0A133V933_9EURY</name>
<evidence type="ECO:0000313" key="3">
    <source>
        <dbReference type="Proteomes" id="UP000070565"/>
    </source>
</evidence>
<protein>
    <submittedName>
        <fullName evidence="2">Radical SAM protein</fullName>
    </submittedName>
</protein>
<feature type="region of interest" description="Disordered" evidence="1">
    <location>
        <begin position="1"/>
        <end position="28"/>
    </location>
</feature>
<dbReference type="PANTHER" id="PTHR11228">
    <property type="entry name" value="RADICAL SAM DOMAIN PROTEIN"/>
    <property type="match status" value="1"/>
</dbReference>
<dbReference type="SUPFAM" id="SSF102114">
    <property type="entry name" value="Radical SAM enzymes"/>
    <property type="match status" value="1"/>
</dbReference>
<comment type="caution">
    <text evidence="2">The sequence shown here is derived from an EMBL/GenBank/DDBJ whole genome shotgun (WGS) entry which is preliminary data.</text>
</comment>
<feature type="non-terminal residue" evidence="2">
    <location>
        <position position="1"/>
    </location>
</feature>
<accession>A0A133V933</accession>
<dbReference type="InterPro" id="IPR013785">
    <property type="entry name" value="Aldolase_TIM"/>
</dbReference>
<organism evidence="2 3">
    <name type="scientific">candidate division MSBL1 archaeon SCGC-AAA261F19</name>
    <dbReference type="NCBI Taxonomy" id="1698275"/>
    <lineage>
        <taxon>Archaea</taxon>
        <taxon>Methanobacteriati</taxon>
        <taxon>Methanobacteriota</taxon>
        <taxon>candidate division MSBL1</taxon>
    </lineage>
</organism>